<dbReference type="Pfam" id="PF04542">
    <property type="entry name" value="Sigma70_r2"/>
    <property type="match status" value="1"/>
</dbReference>
<evidence type="ECO:0000256" key="5">
    <source>
        <dbReference type="ARBA" id="ARBA00023163"/>
    </source>
</evidence>
<dbReference type="SUPFAM" id="SSF88946">
    <property type="entry name" value="Sigma2 domain of RNA polymerase sigma factors"/>
    <property type="match status" value="1"/>
</dbReference>
<dbReference type="PIRSF" id="PIRSF038953">
    <property type="entry name" value="SigI"/>
    <property type="match status" value="1"/>
</dbReference>
<dbReference type="Gene3D" id="1.10.1740.10">
    <property type="match status" value="1"/>
</dbReference>
<keyword evidence="2 6" id="KW-0805">Transcription regulation</keyword>
<dbReference type="InterPro" id="IPR007627">
    <property type="entry name" value="RNA_pol_sigma70_r2"/>
</dbReference>
<feature type="DNA-binding region" description="H-T-H motif" evidence="6">
    <location>
        <begin position="192"/>
        <end position="211"/>
    </location>
</feature>
<dbReference type="Proteomes" id="UP001148125">
    <property type="component" value="Unassembled WGS sequence"/>
</dbReference>
<dbReference type="NCBIfam" id="TIGR02895">
    <property type="entry name" value="spore_sigI"/>
    <property type="match status" value="1"/>
</dbReference>
<organism evidence="8 9">
    <name type="scientific">Alkalihalobacterium chitinilyticum</name>
    <dbReference type="NCBI Taxonomy" id="2980103"/>
    <lineage>
        <taxon>Bacteria</taxon>
        <taxon>Bacillati</taxon>
        <taxon>Bacillota</taxon>
        <taxon>Bacilli</taxon>
        <taxon>Bacillales</taxon>
        <taxon>Bacillaceae</taxon>
        <taxon>Alkalihalobacterium</taxon>
    </lineage>
</organism>
<comment type="function">
    <text evidence="6">Sigma factors are initiation factors that promote the attachment of RNA polymerase to specific initiation sites and are then released.</text>
</comment>
<keyword evidence="5 6" id="KW-0804">Transcription</keyword>
<keyword evidence="6" id="KW-0346">Stress response</keyword>
<evidence type="ECO:0000313" key="8">
    <source>
        <dbReference type="EMBL" id="MDE5415718.1"/>
    </source>
</evidence>
<evidence type="ECO:0000259" key="7">
    <source>
        <dbReference type="Pfam" id="PF04542"/>
    </source>
</evidence>
<feature type="short sequence motif" description="Polymerase core binding" evidence="6">
    <location>
        <begin position="49"/>
        <end position="62"/>
    </location>
</feature>
<name>A0ABT5VJT5_9BACI</name>
<keyword evidence="3 6" id="KW-0731">Sigma factor</keyword>
<feature type="domain" description="RNA polymerase sigma-70 region 2" evidence="7">
    <location>
        <begin position="24"/>
        <end position="94"/>
    </location>
</feature>
<reference evidence="8" key="1">
    <citation type="submission" date="2024-05" db="EMBL/GenBank/DDBJ databases">
        <title>Alkalihalobacillus sp. strain MEB203 novel alkaliphilic bacterium from Lonar Lake, India.</title>
        <authorList>
            <person name="Joshi A."/>
            <person name="Thite S."/>
            <person name="Mengade P."/>
        </authorList>
    </citation>
    <scope>NUCLEOTIDE SEQUENCE</scope>
    <source>
        <strain evidence="8">MEB 203</strain>
    </source>
</reference>
<comment type="caution">
    <text evidence="8">The sequence shown here is derived from an EMBL/GenBank/DDBJ whole genome shotgun (WGS) entry which is preliminary data.</text>
</comment>
<dbReference type="RefSeq" id="WP_275120318.1">
    <property type="nucleotide sequence ID" value="NZ_JAOTPO010000019.1"/>
</dbReference>
<comment type="subcellular location">
    <subcellularLocation>
        <location evidence="6">Cytoplasm</location>
    </subcellularLocation>
</comment>
<dbReference type="EMBL" id="JAOTPO010000019">
    <property type="protein sequence ID" value="MDE5415718.1"/>
    <property type="molecule type" value="Genomic_DNA"/>
</dbReference>
<gene>
    <name evidence="6 8" type="primary">sigI</name>
    <name evidence="8" type="ORF">N7Z68_20425</name>
</gene>
<dbReference type="HAMAP" id="MF_02064">
    <property type="entry name" value="Sigma70_SigI"/>
    <property type="match status" value="1"/>
</dbReference>
<protein>
    <recommendedName>
        <fullName evidence="6">RNA polymerase sigma factor SigI</fullName>
    </recommendedName>
</protein>
<comment type="subunit">
    <text evidence="6">Interacts with RsgI.</text>
</comment>
<dbReference type="InterPro" id="IPR013325">
    <property type="entry name" value="RNA_pol_sigma_r2"/>
</dbReference>
<evidence type="ECO:0000256" key="4">
    <source>
        <dbReference type="ARBA" id="ARBA00023125"/>
    </source>
</evidence>
<keyword evidence="9" id="KW-1185">Reference proteome</keyword>
<comment type="activity regulation">
    <text evidence="6">Negatively regulated by the anti-sigma-I factor RsgI.</text>
</comment>
<proteinExistence type="inferred from homology"/>
<evidence type="ECO:0000256" key="3">
    <source>
        <dbReference type="ARBA" id="ARBA00023082"/>
    </source>
</evidence>
<accession>A0ABT5VJT5</accession>
<evidence type="ECO:0000256" key="2">
    <source>
        <dbReference type="ARBA" id="ARBA00023015"/>
    </source>
</evidence>
<sequence length="241" mass="28020">MENFNLNTTLAQAKTGNDIAREQLILHYKPYVINITGNICKRFITWSDEESSIAIIAFNRAIDTFSEEGGRTFQNYVYLLIKRDLIDFFRKEQKESHLSLTLDDSEQDTLTSNFENDKAIEKYEEMVQSHDLVDEILELDQKLSEYKISFEELEHYSPKHEDTRLSLFEMAAVFVNDDELVDSLLRKKQLPIGPFSKKAGYKKKTLERHRKYIITLIVISLNPQWVHLAEYVKGTSGKGGK</sequence>
<dbReference type="InterPro" id="IPR014244">
    <property type="entry name" value="RNA_pol_sigma-I"/>
</dbReference>
<evidence type="ECO:0000256" key="6">
    <source>
        <dbReference type="HAMAP-Rule" id="MF_02064"/>
    </source>
</evidence>
<keyword evidence="1 6" id="KW-0963">Cytoplasm</keyword>
<comment type="similarity">
    <text evidence="6">Belongs to the sigma-70 factor family. SigI subfamily.</text>
</comment>
<evidence type="ECO:0000313" key="9">
    <source>
        <dbReference type="Proteomes" id="UP001148125"/>
    </source>
</evidence>
<evidence type="ECO:0000256" key="1">
    <source>
        <dbReference type="ARBA" id="ARBA00022490"/>
    </source>
</evidence>
<keyword evidence="4 6" id="KW-0238">DNA-binding</keyword>